<proteinExistence type="inferred from homology"/>
<dbReference type="RefSeq" id="XP_008813836.1">
    <property type="nucleotide sequence ID" value="XM_008815614.1"/>
</dbReference>
<evidence type="ECO:0000256" key="2">
    <source>
        <dbReference type="SAM" id="MobiDB-lite"/>
    </source>
</evidence>
<sequence length="117" mass="12862">MIAATSSNTSATSTSHPYPHRPSSSSSASATQACAACKYQRRKCNQDYTLASYFPADQQRQFLNAHRLFGVSNILKIICHLDPVQCAEAMHSIIFQSNARAHDPVGGCYSIILELER</sequence>
<protein>
    <submittedName>
        <fullName evidence="5">LOB domain-containing protein 22-like</fullName>
    </submittedName>
</protein>
<comment type="similarity">
    <text evidence="1">Belongs to the LOB domain-containing protein family.</text>
</comment>
<evidence type="ECO:0000256" key="1">
    <source>
        <dbReference type="ARBA" id="ARBA00005474"/>
    </source>
</evidence>
<feature type="domain" description="LOB" evidence="3">
    <location>
        <begin position="32"/>
        <end position="117"/>
    </location>
</feature>
<gene>
    <name evidence="5" type="primary">LOC103724381</name>
</gene>
<evidence type="ECO:0000313" key="5">
    <source>
        <dbReference type="RefSeq" id="XP_008813836.1"/>
    </source>
</evidence>
<dbReference type="Proteomes" id="UP000228380">
    <property type="component" value="Unplaced"/>
</dbReference>
<dbReference type="KEGG" id="pda:103724381"/>
<dbReference type="Pfam" id="PF03195">
    <property type="entry name" value="LOB"/>
    <property type="match status" value="1"/>
</dbReference>
<evidence type="ECO:0000313" key="4">
    <source>
        <dbReference type="Proteomes" id="UP000228380"/>
    </source>
</evidence>
<dbReference type="InterPro" id="IPR004883">
    <property type="entry name" value="LOB"/>
</dbReference>
<dbReference type="AlphaFoldDB" id="A0A8B7D5X2"/>
<keyword evidence="4" id="KW-1185">Reference proteome</keyword>
<dbReference type="PROSITE" id="PS50891">
    <property type="entry name" value="LOB"/>
    <property type="match status" value="1"/>
</dbReference>
<evidence type="ECO:0000259" key="3">
    <source>
        <dbReference type="PROSITE" id="PS50891"/>
    </source>
</evidence>
<feature type="region of interest" description="Disordered" evidence="2">
    <location>
        <begin position="1"/>
        <end position="28"/>
    </location>
</feature>
<dbReference type="PANTHER" id="PTHR31301">
    <property type="entry name" value="LOB DOMAIN-CONTAINING PROTEIN 4-RELATED"/>
    <property type="match status" value="1"/>
</dbReference>
<dbReference type="GeneID" id="103724381"/>
<dbReference type="PANTHER" id="PTHR31301:SF186">
    <property type="entry name" value="OS09G0364100 PROTEIN"/>
    <property type="match status" value="1"/>
</dbReference>
<name>A0A8B7D5X2_PHODC</name>
<accession>A0A8B7D5X2</accession>
<dbReference type="OrthoDB" id="1893065at2759"/>
<organism evidence="4 5">
    <name type="scientific">Phoenix dactylifera</name>
    <name type="common">Date palm</name>
    <dbReference type="NCBI Taxonomy" id="42345"/>
    <lineage>
        <taxon>Eukaryota</taxon>
        <taxon>Viridiplantae</taxon>
        <taxon>Streptophyta</taxon>
        <taxon>Embryophyta</taxon>
        <taxon>Tracheophyta</taxon>
        <taxon>Spermatophyta</taxon>
        <taxon>Magnoliopsida</taxon>
        <taxon>Liliopsida</taxon>
        <taxon>Arecaceae</taxon>
        <taxon>Coryphoideae</taxon>
        <taxon>Phoeniceae</taxon>
        <taxon>Phoenix</taxon>
    </lineage>
</organism>
<reference evidence="5" key="1">
    <citation type="submission" date="2025-08" db="UniProtKB">
        <authorList>
            <consortium name="RefSeq"/>
        </authorList>
    </citation>
    <scope>IDENTIFICATION</scope>
    <source>
        <tissue evidence="5">Young leaves</tissue>
    </source>
</reference>